<keyword evidence="1" id="KW-0812">Transmembrane</keyword>
<feature type="transmembrane region" description="Helical" evidence="1">
    <location>
        <begin position="140"/>
        <end position="159"/>
    </location>
</feature>
<proteinExistence type="predicted"/>
<feature type="transmembrane region" description="Helical" evidence="1">
    <location>
        <begin position="73"/>
        <end position="98"/>
    </location>
</feature>
<gene>
    <name evidence="2" type="ORF">A3844_10140</name>
</gene>
<sequence length="283" mass="33182">MILEINPYIFNLLIDTREEVKFIWRCKLTIKVFTYKYVFEFYQKTVHPILILLDDGGSGTKSKENKKKLKMSIFFIALSAAIGVGMWFLVIGIIFSIGGGDLFKVTHYDSLFFNITIFLLCIVIYLFFARHLLEKKMQLLLLICVASTILFFFLTPWLIESKSSLNRKLSNVSFSNHEKFMEKVDVLIEQEHLPYRVNIDKSRERFKEIRNVNVVVLNKTTNEEIKKKDIDELLGLTYGEDVRLKVFNKSNERLLIDFVIDLDKSISFCDPYKVCRDLVLEIK</sequence>
<evidence type="ECO:0000256" key="1">
    <source>
        <dbReference type="SAM" id="Phobius"/>
    </source>
</evidence>
<evidence type="ECO:0000313" key="3">
    <source>
        <dbReference type="Proteomes" id="UP000186058"/>
    </source>
</evidence>
<accession>A0ABX3EPV9</accession>
<comment type="caution">
    <text evidence="2">The sequence shown here is derived from an EMBL/GenBank/DDBJ whole genome shotgun (WGS) entry which is preliminary data.</text>
</comment>
<keyword evidence="1" id="KW-0472">Membrane</keyword>
<dbReference type="EMBL" id="LVWI01000034">
    <property type="protein sequence ID" value="OKP87756.1"/>
    <property type="molecule type" value="Genomic_DNA"/>
</dbReference>
<feature type="transmembrane region" description="Helical" evidence="1">
    <location>
        <begin position="110"/>
        <end position="128"/>
    </location>
</feature>
<organism evidence="2 3">
    <name type="scientific">Paenibacillus helianthi</name>
    <dbReference type="NCBI Taxonomy" id="1349432"/>
    <lineage>
        <taxon>Bacteria</taxon>
        <taxon>Bacillati</taxon>
        <taxon>Bacillota</taxon>
        <taxon>Bacilli</taxon>
        <taxon>Bacillales</taxon>
        <taxon>Paenibacillaceae</taxon>
        <taxon>Paenibacillus</taxon>
    </lineage>
</organism>
<name>A0ABX3EPV9_9BACL</name>
<keyword evidence="1" id="KW-1133">Transmembrane helix</keyword>
<dbReference type="Proteomes" id="UP000186058">
    <property type="component" value="Unassembled WGS sequence"/>
</dbReference>
<reference evidence="2 3" key="1">
    <citation type="submission" date="2016-03" db="EMBL/GenBank/DDBJ databases">
        <authorList>
            <person name="Sant'Anna F.H."/>
            <person name="Ambrosini A."/>
            <person name="Souza R."/>
            <person name="Bach E."/>
            <person name="Fernandes G."/>
            <person name="Balsanelli E."/>
            <person name="Baura V.A."/>
            <person name="Souza E.M."/>
            <person name="Passaglia L."/>
        </authorList>
    </citation>
    <scope>NUCLEOTIDE SEQUENCE [LARGE SCALE GENOMIC DNA]</scope>
    <source>
        <strain evidence="2 3">P26E</strain>
    </source>
</reference>
<protein>
    <submittedName>
        <fullName evidence="2">Uncharacterized protein</fullName>
    </submittedName>
</protein>
<evidence type="ECO:0000313" key="2">
    <source>
        <dbReference type="EMBL" id="OKP87756.1"/>
    </source>
</evidence>
<keyword evidence="3" id="KW-1185">Reference proteome</keyword>